<keyword evidence="9 13" id="KW-0547">Nucleotide-binding</keyword>
<feature type="binding site" evidence="13 15">
    <location>
        <begin position="361"/>
        <end position="364"/>
    </location>
    <ligand>
        <name>ATP</name>
        <dbReference type="ChEBI" id="CHEBI:30616"/>
    </ligand>
</feature>
<evidence type="ECO:0000256" key="4">
    <source>
        <dbReference type="ARBA" id="ARBA00011245"/>
    </source>
</evidence>
<feature type="binding site" evidence="13 15">
    <location>
        <position position="304"/>
    </location>
    <ligand>
        <name>ATP</name>
        <dbReference type="ChEBI" id="CHEBI:30616"/>
    </ligand>
</feature>
<dbReference type="GO" id="GO:0005524">
    <property type="term" value="F:ATP binding"/>
    <property type="evidence" value="ECO:0007669"/>
    <property type="project" value="UniProtKB-KW"/>
</dbReference>
<dbReference type="InParanoid" id="A0A3N1HSS1"/>
<reference evidence="17 18" key="1">
    <citation type="journal article" date="2015" name="Stand. Genomic Sci.">
        <title>Genomic Encyclopedia of Bacterial and Archaeal Type Strains, Phase III: the genomes of soil and plant-associated and newly described type strains.</title>
        <authorList>
            <person name="Whitman W.B."/>
            <person name="Woyke T."/>
            <person name="Klenk H.P."/>
            <person name="Zhou Y."/>
            <person name="Lilburn T.G."/>
            <person name="Beck B.J."/>
            <person name="De Vos P."/>
            <person name="Vandamme P."/>
            <person name="Eisen J.A."/>
            <person name="Garrity G."/>
            <person name="Hugenholtz P."/>
            <person name="Kyrpides N.C."/>
        </authorList>
    </citation>
    <scope>NUCLEOTIDE SEQUENCE [LARGE SCALE GENOMIC DNA]</scope>
    <source>
        <strain evidence="17 18">CECT 7306</strain>
    </source>
</reference>
<comment type="caution">
    <text evidence="17">The sequence shown here is derived from an EMBL/GenBank/DDBJ whole genome shotgun (WGS) entry which is preliminary data.</text>
</comment>
<dbReference type="GO" id="GO:0004618">
    <property type="term" value="F:phosphoglycerate kinase activity"/>
    <property type="evidence" value="ECO:0007669"/>
    <property type="project" value="UniProtKB-UniRule"/>
</dbReference>
<dbReference type="InterPro" id="IPR015824">
    <property type="entry name" value="Phosphoglycerate_kinase_N"/>
</dbReference>
<dbReference type="InterPro" id="IPR015911">
    <property type="entry name" value="Phosphoglycerate_kinase_CS"/>
</dbReference>
<dbReference type="SUPFAM" id="SSF53748">
    <property type="entry name" value="Phosphoglycerate kinase"/>
    <property type="match status" value="1"/>
</dbReference>
<evidence type="ECO:0000256" key="3">
    <source>
        <dbReference type="ARBA" id="ARBA00008982"/>
    </source>
</evidence>
<dbReference type="PROSITE" id="PS00111">
    <property type="entry name" value="PGLYCERATE_KINASE"/>
    <property type="match status" value="1"/>
</dbReference>
<dbReference type="Gene3D" id="3.40.50.1260">
    <property type="entry name" value="Phosphoglycerate kinase, N-terminal domain"/>
    <property type="match status" value="2"/>
</dbReference>
<evidence type="ECO:0000256" key="9">
    <source>
        <dbReference type="ARBA" id="ARBA00022741"/>
    </source>
</evidence>
<keyword evidence="10 13" id="KW-0418">Kinase</keyword>
<keyword evidence="12 13" id="KW-0324">Glycolysis</keyword>
<dbReference type="EMBL" id="RJKN01000001">
    <property type="protein sequence ID" value="ROP45442.1"/>
    <property type="molecule type" value="Genomic_DNA"/>
</dbReference>
<accession>A0A3N1HSS1</accession>
<dbReference type="PRINTS" id="PR00477">
    <property type="entry name" value="PHGLYCKINASE"/>
</dbReference>
<gene>
    <name evidence="13" type="primary">pgk</name>
    <name evidence="17" type="ORF">EDC03_0044</name>
</gene>
<dbReference type="HAMAP" id="MF_00145">
    <property type="entry name" value="Phosphoglyc_kinase"/>
    <property type="match status" value="1"/>
</dbReference>
<evidence type="ECO:0000256" key="16">
    <source>
        <dbReference type="RuleBase" id="RU000532"/>
    </source>
</evidence>
<feature type="binding site" evidence="13 15">
    <location>
        <position position="213"/>
    </location>
    <ligand>
        <name>ATP</name>
        <dbReference type="ChEBI" id="CHEBI:30616"/>
    </ligand>
</feature>
<feature type="binding site" evidence="14">
    <location>
        <position position="163"/>
    </location>
    <ligand>
        <name>(2R)-3-phosphoglycerate</name>
        <dbReference type="ChEBI" id="CHEBI:58272"/>
    </ligand>
</feature>
<comment type="subcellular location">
    <subcellularLocation>
        <location evidence="13">Cytoplasm</location>
    </subcellularLocation>
</comment>
<feature type="binding site" evidence="13">
    <location>
        <position position="163"/>
    </location>
    <ligand>
        <name>substrate</name>
    </ligand>
</feature>
<dbReference type="UniPathway" id="UPA00109">
    <property type="reaction ID" value="UER00185"/>
</dbReference>
<feature type="binding site" evidence="13 14">
    <location>
        <begin position="66"/>
        <end position="69"/>
    </location>
    <ligand>
        <name>substrate</name>
    </ligand>
</feature>
<feature type="binding site" evidence="13">
    <location>
        <position position="43"/>
    </location>
    <ligand>
        <name>substrate</name>
    </ligand>
</feature>
<feature type="binding site" evidence="13">
    <location>
        <position position="126"/>
    </location>
    <ligand>
        <name>substrate</name>
    </ligand>
</feature>
<dbReference type="PANTHER" id="PTHR11406:SF23">
    <property type="entry name" value="PHOSPHOGLYCERATE KINASE 1, CHLOROPLASTIC-RELATED"/>
    <property type="match status" value="1"/>
</dbReference>
<evidence type="ECO:0000256" key="14">
    <source>
        <dbReference type="PIRSR" id="PIRSR000724-1"/>
    </source>
</evidence>
<dbReference type="Proteomes" id="UP000276232">
    <property type="component" value="Unassembled WGS sequence"/>
</dbReference>
<evidence type="ECO:0000256" key="12">
    <source>
        <dbReference type="ARBA" id="ARBA00023152"/>
    </source>
</evidence>
<dbReference type="GO" id="GO:0005829">
    <property type="term" value="C:cytosol"/>
    <property type="evidence" value="ECO:0007669"/>
    <property type="project" value="TreeGrafter"/>
</dbReference>
<dbReference type="EC" id="2.7.2.3" evidence="5 13"/>
<dbReference type="GO" id="GO:0006094">
    <property type="term" value="P:gluconeogenesis"/>
    <property type="evidence" value="ECO:0007669"/>
    <property type="project" value="TreeGrafter"/>
</dbReference>
<protein>
    <recommendedName>
        <fullName evidence="6 13">Phosphoglycerate kinase</fullName>
        <ecNumber evidence="5 13">2.7.2.3</ecNumber>
    </recommendedName>
</protein>
<evidence type="ECO:0000256" key="5">
    <source>
        <dbReference type="ARBA" id="ARBA00013061"/>
    </source>
</evidence>
<evidence type="ECO:0000256" key="7">
    <source>
        <dbReference type="ARBA" id="ARBA00022490"/>
    </source>
</evidence>
<dbReference type="FunFam" id="3.40.50.1260:FF:000006">
    <property type="entry name" value="Phosphoglycerate kinase"/>
    <property type="match status" value="1"/>
</dbReference>
<dbReference type="PANTHER" id="PTHR11406">
    <property type="entry name" value="PHOSPHOGLYCERATE KINASE"/>
    <property type="match status" value="1"/>
</dbReference>
<comment type="catalytic activity">
    <reaction evidence="1 13 16">
        <text>(2R)-3-phosphoglycerate + ATP = (2R)-3-phospho-glyceroyl phosphate + ADP</text>
        <dbReference type="Rhea" id="RHEA:14801"/>
        <dbReference type="ChEBI" id="CHEBI:30616"/>
        <dbReference type="ChEBI" id="CHEBI:57604"/>
        <dbReference type="ChEBI" id="CHEBI:58272"/>
        <dbReference type="ChEBI" id="CHEBI:456216"/>
        <dbReference type="EC" id="2.7.2.3"/>
    </reaction>
</comment>
<comment type="subunit">
    <text evidence="4 13">Monomer.</text>
</comment>
<feature type="binding site" evidence="14">
    <location>
        <position position="43"/>
    </location>
    <ligand>
        <name>(2R)-3-phosphoglycerate</name>
        <dbReference type="ChEBI" id="CHEBI:58272"/>
    </ligand>
</feature>
<keyword evidence="7 13" id="KW-0963">Cytoplasm</keyword>
<dbReference type="FunCoup" id="A0A3N1HSS1">
    <property type="interactions" value="350"/>
</dbReference>
<comment type="pathway">
    <text evidence="2 13">Carbohydrate degradation; glycolysis; pyruvate from D-glyceraldehyde 3-phosphate: step 2/5.</text>
</comment>
<feature type="binding site" evidence="13 14">
    <location>
        <begin position="24"/>
        <end position="26"/>
    </location>
    <ligand>
        <name>substrate</name>
    </ligand>
</feature>
<evidence type="ECO:0000256" key="1">
    <source>
        <dbReference type="ARBA" id="ARBA00000642"/>
    </source>
</evidence>
<organism evidence="17 18">
    <name type="scientific">Pseudokineococcus lusitanus</name>
    <dbReference type="NCBI Taxonomy" id="763993"/>
    <lineage>
        <taxon>Bacteria</taxon>
        <taxon>Bacillati</taxon>
        <taxon>Actinomycetota</taxon>
        <taxon>Actinomycetes</taxon>
        <taxon>Kineosporiales</taxon>
        <taxon>Kineosporiaceae</taxon>
        <taxon>Pseudokineococcus</taxon>
    </lineage>
</organism>
<feature type="binding site" evidence="14">
    <location>
        <position position="126"/>
    </location>
    <ligand>
        <name>(2R)-3-phosphoglycerate</name>
        <dbReference type="ChEBI" id="CHEBI:58272"/>
    </ligand>
</feature>
<comment type="similarity">
    <text evidence="3 13 16">Belongs to the phosphoglycerate kinase family.</text>
</comment>
<sequence>MRTVDELAAEVDGLRGKRVLVRSDLNVPLAERDGGREITDDGRIRASLPTWQRLLDEGARVVVCAHLGRPKGAPEERYSLAPVAERVRELLPGVTVRFATDTVGESAQEQAAALADGELLLLENLRFEPGETSKDDDERGRFARDLADLASAYVGDGFGAVHRKHASVYDVPRHLPSAAGGLVLAEVEVLRRLTQDPARPYVVVLGGSKVSDKLGVIDALLGTADRILVGGGMVFTFLAAQGHDVGTSLLEADQLDTVRGYLATAAERGVDVVLPTDVVAATAFSADAEHGVVAADAIPADRMGLDIGPESATAFAAALADAGTVFWNGPMGVFEMAPYAAGTRAVAEALAGSSAFSVVGGGDSAAAVRSLGLSEDDFGHISTGGGASLEYLQGDELPGLQALEG</sequence>
<evidence type="ECO:0000256" key="8">
    <source>
        <dbReference type="ARBA" id="ARBA00022679"/>
    </source>
</evidence>
<keyword evidence="8 13" id="KW-0808">Transferase</keyword>
<feature type="binding site" evidence="13 15">
    <location>
        <position position="335"/>
    </location>
    <ligand>
        <name>ATP</name>
        <dbReference type="ChEBI" id="CHEBI:30616"/>
    </ligand>
</feature>
<name>A0A3N1HSS1_9ACTN</name>
<evidence type="ECO:0000256" key="6">
    <source>
        <dbReference type="ARBA" id="ARBA00016471"/>
    </source>
</evidence>
<evidence type="ECO:0000256" key="10">
    <source>
        <dbReference type="ARBA" id="ARBA00022777"/>
    </source>
</evidence>
<dbReference type="GO" id="GO:0006096">
    <property type="term" value="P:glycolytic process"/>
    <property type="evidence" value="ECO:0007669"/>
    <property type="project" value="UniProtKB-UniRule"/>
</dbReference>
<keyword evidence="11 13" id="KW-0067">ATP-binding</keyword>
<evidence type="ECO:0000256" key="11">
    <source>
        <dbReference type="ARBA" id="ARBA00022840"/>
    </source>
</evidence>
<dbReference type="AlphaFoldDB" id="A0A3N1HSS1"/>
<proteinExistence type="inferred from homology"/>
<dbReference type="Pfam" id="PF00162">
    <property type="entry name" value="PGK"/>
    <property type="match status" value="1"/>
</dbReference>
<evidence type="ECO:0000256" key="2">
    <source>
        <dbReference type="ARBA" id="ARBA00004838"/>
    </source>
</evidence>
<keyword evidence="18" id="KW-1185">Reference proteome</keyword>
<evidence type="ECO:0000313" key="18">
    <source>
        <dbReference type="Proteomes" id="UP000276232"/>
    </source>
</evidence>
<dbReference type="GO" id="GO:0043531">
    <property type="term" value="F:ADP binding"/>
    <property type="evidence" value="ECO:0007669"/>
    <property type="project" value="TreeGrafter"/>
</dbReference>
<evidence type="ECO:0000256" key="13">
    <source>
        <dbReference type="HAMAP-Rule" id="MF_00145"/>
    </source>
</evidence>
<dbReference type="InterPro" id="IPR001576">
    <property type="entry name" value="Phosphoglycerate_kinase"/>
</dbReference>
<dbReference type="InterPro" id="IPR036043">
    <property type="entry name" value="Phosphoglycerate_kinase_sf"/>
</dbReference>
<dbReference type="OrthoDB" id="9808460at2"/>
<dbReference type="PIRSF" id="PIRSF000724">
    <property type="entry name" value="Pgk"/>
    <property type="match status" value="1"/>
</dbReference>
<dbReference type="RefSeq" id="WP_123378225.1">
    <property type="nucleotide sequence ID" value="NZ_RJKN01000001.1"/>
</dbReference>
<evidence type="ECO:0000256" key="15">
    <source>
        <dbReference type="PIRSR" id="PIRSR000724-2"/>
    </source>
</evidence>
<evidence type="ECO:0000313" key="17">
    <source>
        <dbReference type="EMBL" id="ROP45442.1"/>
    </source>
</evidence>
<dbReference type="FunFam" id="3.40.50.1260:FF:000031">
    <property type="entry name" value="Phosphoglycerate kinase 1"/>
    <property type="match status" value="1"/>
</dbReference>